<feature type="transmembrane region" description="Helical" evidence="2">
    <location>
        <begin position="7"/>
        <end position="25"/>
    </location>
</feature>
<keyword evidence="2" id="KW-0812">Transmembrane</keyword>
<protein>
    <submittedName>
        <fullName evidence="3">Uncharacterized protein</fullName>
    </submittedName>
</protein>
<evidence type="ECO:0000313" key="3">
    <source>
        <dbReference type="EMBL" id="ORX92587.1"/>
    </source>
</evidence>
<feature type="compositionally biased region" description="Polar residues" evidence="1">
    <location>
        <begin position="327"/>
        <end position="342"/>
    </location>
</feature>
<feature type="transmembrane region" description="Helical" evidence="2">
    <location>
        <begin position="158"/>
        <end position="178"/>
    </location>
</feature>
<keyword evidence="2" id="KW-0472">Membrane</keyword>
<feature type="compositionally biased region" description="Basic and acidic residues" evidence="1">
    <location>
        <begin position="408"/>
        <end position="425"/>
    </location>
</feature>
<dbReference type="EMBL" id="MCFE01000269">
    <property type="protein sequence ID" value="ORX92587.1"/>
    <property type="molecule type" value="Genomic_DNA"/>
</dbReference>
<keyword evidence="4" id="KW-1185">Reference proteome</keyword>
<evidence type="ECO:0000313" key="4">
    <source>
        <dbReference type="Proteomes" id="UP000193498"/>
    </source>
</evidence>
<dbReference type="AlphaFoldDB" id="A0A1Y1Y3L0"/>
<evidence type="ECO:0000256" key="1">
    <source>
        <dbReference type="SAM" id="MobiDB-lite"/>
    </source>
</evidence>
<proteinExistence type="predicted"/>
<feature type="region of interest" description="Disordered" evidence="1">
    <location>
        <begin position="284"/>
        <end position="442"/>
    </location>
</feature>
<dbReference type="InParanoid" id="A0A1Y1Y3L0"/>
<accession>A0A1Y1Y3L0</accession>
<feature type="compositionally biased region" description="Basic and acidic residues" evidence="1">
    <location>
        <begin position="433"/>
        <end position="442"/>
    </location>
</feature>
<organism evidence="3 4">
    <name type="scientific">Basidiobolus meristosporus CBS 931.73</name>
    <dbReference type="NCBI Taxonomy" id="1314790"/>
    <lineage>
        <taxon>Eukaryota</taxon>
        <taxon>Fungi</taxon>
        <taxon>Fungi incertae sedis</taxon>
        <taxon>Zoopagomycota</taxon>
        <taxon>Entomophthoromycotina</taxon>
        <taxon>Basidiobolomycetes</taxon>
        <taxon>Basidiobolales</taxon>
        <taxon>Basidiobolaceae</taxon>
        <taxon>Basidiobolus</taxon>
    </lineage>
</organism>
<feature type="compositionally biased region" description="Basic and acidic residues" evidence="1">
    <location>
        <begin position="290"/>
        <end position="325"/>
    </location>
</feature>
<dbReference type="Proteomes" id="UP000193498">
    <property type="component" value="Unassembled WGS sequence"/>
</dbReference>
<sequence length="442" mass="48902">MGVTSIRLCVAIFILVFNLNVLWLTCDPSLDCCYVVVPKLVDAFNFYVAIQARHPDIGTHNNTYHTEVSFPAHYQVREFPKACEKRNNATNMFTCVEMDDMFAARFLLFTPGNSNQEPSLKVNIYNDLCAKQDYCQRPTPVDKGLLNLGPLGVYPKPLAIASICGFATMLICGAYLIYRSNRVHLLTDSSADRGCFRIRNGASGRKVLSLPLFMCGCCPKASKSSNRGVSTGMIENAPPVTFPVNTSSGDNHSIPPLRSISIQDLGSGLRDGAGSSLPRYSLILDPGPVESRDKIEKQSKKSKLDAKAELYRTKSNAQEHVKISETMHISRSASTKNKSQEPLLNLDEKSLPKVKNQSISRNASVKKGPSRNPSTSRSTRENMKRTPSLMNDPKTKRLASRSSSVRDSSAKEIRRTHSAKYKPDISDAIMQEDITKSQGTRE</sequence>
<gene>
    <name evidence="3" type="ORF">K493DRAFT_303241</name>
</gene>
<keyword evidence="2" id="KW-1133">Transmembrane helix</keyword>
<evidence type="ECO:0000256" key="2">
    <source>
        <dbReference type="SAM" id="Phobius"/>
    </source>
</evidence>
<comment type="caution">
    <text evidence="3">The sequence shown here is derived from an EMBL/GenBank/DDBJ whole genome shotgun (WGS) entry which is preliminary data.</text>
</comment>
<name>A0A1Y1Y3L0_9FUNG</name>
<reference evidence="3 4" key="1">
    <citation type="submission" date="2016-07" db="EMBL/GenBank/DDBJ databases">
        <title>Pervasive Adenine N6-methylation of Active Genes in Fungi.</title>
        <authorList>
            <consortium name="DOE Joint Genome Institute"/>
            <person name="Mondo S.J."/>
            <person name="Dannebaum R.O."/>
            <person name="Kuo R.C."/>
            <person name="Labutti K."/>
            <person name="Haridas S."/>
            <person name="Kuo A."/>
            <person name="Salamov A."/>
            <person name="Ahrendt S.R."/>
            <person name="Lipzen A."/>
            <person name="Sullivan W."/>
            <person name="Andreopoulos W.B."/>
            <person name="Clum A."/>
            <person name="Lindquist E."/>
            <person name="Daum C."/>
            <person name="Ramamoorthy G.K."/>
            <person name="Gryganskyi A."/>
            <person name="Culley D."/>
            <person name="Magnuson J.K."/>
            <person name="James T.Y."/>
            <person name="O'Malley M.A."/>
            <person name="Stajich J.E."/>
            <person name="Spatafora J.W."/>
            <person name="Visel A."/>
            <person name="Grigoriev I.V."/>
        </authorList>
    </citation>
    <scope>NUCLEOTIDE SEQUENCE [LARGE SCALE GENOMIC DNA]</scope>
    <source>
        <strain evidence="3 4">CBS 931.73</strain>
    </source>
</reference>